<dbReference type="EMBL" id="FNST01000002">
    <property type="protein sequence ID" value="SED27884.1"/>
    <property type="molecule type" value="Genomic_DNA"/>
</dbReference>
<reference evidence="3" key="1">
    <citation type="submission" date="2016-10" db="EMBL/GenBank/DDBJ databases">
        <authorList>
            <person name="Varghese N."/>
            <person name="Submissions S."/>
        </authorList>
    </citation>
    <scope>NUCLEOTIDE SEQUENCE [LARGE SCALE GENOMIC DNA]</scope>
    <source>
        <strain evidence="3">DSM 40318</strain>
    </source>
</reference>
<dbReference type="PANTHER" id="PTHR46865:SF2">
    <property type="entry name" value="MONOOXYGENASE"/>
    <property type="match status" value="1"/>
</dbReference>
<proteinExistence type="predicted"/>
<evidence type="ECO:0000313" key="3">
    <source>
        <dbReference type="Proteomes" id="UP000198609"/>
    </source>
</evidence>
<dbReference type="SUPFAM" id="SSF51905">
    <property type="entry name" value="FAD/NAD(P)-binding domain"/>
    <property type="match status" value="1"/>
</dbReference>
<dbReference type="Gene3D" id="3.50.50.60">
    <property type="entry name" value="FAD/NAD(P)-binding domain"/>
    <property type="match status" value="1"/>
</dbReference>
<organism evidence="2 3">
    <name type="scientific">Streptomyces melanosporofaciens</name>
    <dbReference type="NCBI Taxonomy" id="67327"/>
    <lineage>
        <taxon>Bacteria</taxon>
        <taxon>Bacillati</taxon>
        <taxon>Actinomycetota</taxon>
        <taxon>Actinomycetes</taxon>
        <taxon>Kitasatosporales</taxon>
        <taxon>Streptomycetaceae</taxon>
        <taxon>Streptomyces</taxon>
        <taxon>Streptomyces violaceusniger group</taxon>
    </lineage>
</organism>
<dbReference type="InterPro" id="IPR036188">
    <property type="entry name" value="FAD/NAD-bd_sf"/>
</dbReference>
<dbReference type="InterPro" id="IPR002938">
    <property type="entry name" value="FAD-bd"/>
</dbReference>
<dbReference type="PRINTS" id="PR00420">
    <property type="entry name" value="RNGMNOXGNASE"/>
</dbReference>
<feature type="domain" description="FAD-binding" evidence="1">
    <location>
        <begin position="11"/>
        <end position="326"/>
    </location>
</feature>
<dbReference type="Pfam" id="PF01494">
    <property type="entry name" value="FAD_binding_3"/>
    <property type="match status" value="1"/>
</dbReference>
<accession>A0A1H4ZEG7</accession>
<gene>
    <name evidence="2" type="ORF">SAMN04490356_7774</name>
</gene>
<dbReference type="PANTHER" id="PTHR46865">
    <property type="entry name" value="OXIDOREDUCTASE-RELATED"/>
    <property type="match status" value="1"/>
</dbReference>
<dbReference type="GO" id="GO:0071949">
    <property type="term" value="F:FAD binding"/>
    <property type="evidence" value="ECO:0007669"/>
    <property type="project" value="InterPro"/>
</dbReference>
<dbReference type="Gene3D" id="3.30.9.10">
    <property type="entry name" value="D-Amino Acid Oxidase, subunit A, domain 2"/>
    <property type="match status" value="1"/>
</dbReference>
<dbReference type="InterPro" id="IPR051704">
    <property type="entry name" value="FAD_aromatic-hydroxylase"/>
</dbReference>
<protein>
    <submittedName>
        <fullName evidence="2">2-polyprenyl-6-methoxyphenol hydroxylase</fullName>
    </submittedName>
</protein>
<dbReference type="Proteomes" id="UP000198609">
    <property type="component" value="Unassembled WGS sequence"/>
</dbReference>
<name>A0A1H4ZEG7_STRMJ</name>
<dbReference type="RefSeq" id="WP_093470788.1">
    <property type="nucleotide sequence ID" value="NZ_FNST01000002.1"/>
</dbReference>
<evidence type="ECO:0000259" key="1">
    <source>
        <dbReference type="Pfam" id="PF01494"/>
    </source>
</evidence>
<dbReference type="AlphaFoldDB" id="A0A1H4ZEG7"/>
<evidence type="ECO:0000313" key="2">
    <source>
        <dbReference type="EMBL" id="SED27884.1"/>
    </source>
</evidence>
<keyword evidence="3" id="KW-1185">Reference proteome</keyword>
<sequence>MTKRSRTQPLRVLVAGGGVAGQALALWLTRGGHQVTVVERFPALRAAGAQVDLRGQGIEAVKRMGLLDTVRGKLVDEAGVAFVDARGKAKATIMANTSGRGRQTLTSEYEIMRGDLVRILHEATRDDTEYVFGKSVDGFEQDEHRVVAHFSDGSSGEFDLLVGADGQGSRIRRAVLPEGFDPYWRVGIHMAYWFVPRIASDSNIRDTYMVPGGRQIMRRSHNPTETQVYFVIREESDEASVIHRKPVERQQEFWADRFRDAGWQTERFIEGMRTSPFFYSQEVVQVRTDTWSKGRVVLAGDAAHCASPYSGMGISGGLVGAHVLAGEINRHPGDLPTALANYDSVLRPFVNEIQGEVNPRLLRLGMPMTQRAIDVFQAATALACFLHVPDLAARLSKKDRGGNWQLPENPAPISAA</sequence>